<dbReference type="Gene3D" id="3.40.710.10">
    <property type="entry name" value="DD-peptidase/beta-lactamase superfamily"/>
    <property type="match status" value="1"/>
</dbReference>
<proteinExistence type="predicted"/>
<dbReference type="RefSeq" id="WP_185675608.1">
    <property type="nucleotide sequence ID" value="NZ_JACHVB010000030.1"/>
</dbReference>
<reference evidence="4 5" key="1">
    <citation type="submission" date="2020-07" db="EMBL/GenBank/DDBJ databases">
        <authorList>
            <person name="Feng X."/>
        </authorList>
    </citation>
    <scope>NUCLEOTIDE SEQUENCE [LARGE SCALE GENOMIC DNA]</scope>
    <source>
        <strain evidence="4 5">JCM31066</strain>
    </source>
</reference>
<feature type="chain" id="PRO_5033067052" evidence="2">
    <location>
        <begin position="31"/>
        <end position="371"/>
    </location>
</feature>
<dbReference type="SUPFAM" id="SSF56601">
    <property type="entry name" value="beta-lactamase/transpeptidase-like"/>
    <property type="match status" value="1"/>
</dbReference>
<keyword evidence="5" id="KW-1185">Reference proteome</keyword>
<accession>A0A842HG82</accession>
<dbReference type="InterPro" id="IPR012338">
    <property type="entry name" value="Beta-lactam/transpept-like"/>
</dbReference>
<evidence type="ECO:0000259" key="3">
    <source>
        <dbReference type="Pfam" id="PF00144"/>
    </source>
</evidence>
<dbReference type="InterPro" id="IPR001466">
    <property type="entry name" value="Beta-lactam-related"/>
</dbReference>
<evidence type="ECO:0000256" key="1">
    <source>
        <dbReference type="ARBA" id="ARBA00022801"/>
    </source>
</evidence>
<name>A0A842HG82_9BACT</name>
<keyword evidence="1" id="KW-0378">Hydrolase</keyword>
<dbReference type="EMBL" id="JACHVB010000030">
    <property type="protein sequence ID" value="MBC2594636.1"/>
    <property type="molecule type" value="Genomic_DNA"/>
</dbReference>
<dbReference type="InterPro" id="IPR050789">
    <property type="entry name" value="Diverse_Enzym_Activities"/>
</dbReference>
<dbReference type="Proteomes" id="UP000546464">
    <property type="component" value="Unassembled WGS sequence"/>
</dbReference>
<dbReference type="AlphaFoldDB" id="A0A842HG82"/>
<dbReference type="GO" id="GO:0016787">
    <property type="term" value="F:hydrolase activity"/>
    <property type="evidence" value="ECO:0007669"/>
    <property type="project" value="UniProtKB-KW"/>
</dbReference>
<organism evidence="4 5">
    <name type="scientific">Ruficoccus amylovorans</name>
    <dbReference type="NCBI Taxonomy" id="1804625"/>
    <lineage>
        <taxon>Bacteria</taxon>
        <taxon>Pseudomonadati</taxon>
        <taxon>Verrucomicrobiota</taxon>
        <taxon>Opitutia</taxon>
        <taxon>Puniceicoccales</taxon>
        <taxon>Cerasicoccaceae</taxon>
        <taxon>Ruficoccus</taxon>
    </lineage>
</organism>
<feature type="signal peptide" evidence="2">
    <location>
        <begin position="1"/>
        <end position="30"/>
    </location>
</feature>
<feature type="domain" description="Beta-lactamase-related" evidence="3">
    <location>
        <begin position="49"/>
        <end position="354"/>
    </location>
</feature>
<dbReference type="PANTHER" id="PTHR43283:SF11">
    <property type="entry name" value="BETA-LACTAMASE-RELATED DOMAIN-CONTAINING PROTEIN"/>
    <property type="match status" value="1"/>
</dbReference>
<dbReference type="Pfam" id="PF00144">
    <property type="entry name" value="Beta-lactamase"/>
    <property type="match status" value="1"/>
</dbReference>
<dbReference type="PANTHER" id="PTHR43283">
    <property type="entry name" value="BETA-LACTAMASE-RELATED"/>
    <property type="match status" value="1"/>
</dbReference>
<evidence type="ECO:0000256" key="2">
    <source>
        <dbReference type="SAM" id="SignalP"/>
    </source>
</evidence>
<evidence type="ECO:0000313" key="4">
    <source>
        <dbReference type="EMBL" id="MBC2594636.1"/>
    </source>
</evidence>
<comment type="caution">
    <text evidence="4">The sequence shown here is derived from an EMBL/GenBank/DDBJ whole genome shotgun (WGS) entry which is preliminary data.</text>
</comment>
<gene>
    <name evidence="4" type="ORF">H5P28_10230</name>
</gene>
<protein>
    <submittedName>
        <fullName evidence="4">Beta-lactamase family protein</fullName>
    </submittedName>
</protein>
<keyword evidence="2" id="KW-0732">Signal</keyword>
<sequence length="371" mass="40838">MSFKTNITNSPRRYLTYLIALAFPCFTLTADIDSADDLNASSISDGLWSGAVVIAGTADEVFFKQAWGWMDKGKTIPMHEDAVFDLASVTKAVGTTTAIALCIDRGLIDPDIDFTNYLNNYNGQLDSPVTVRDLARHLSGFNNEKPYDKKDLVIERILRFSPVRPAGELYEYSCANFILLGLIAENASGQNMTEFCAEHVFEPLAMRNTHWAPLENPDPSHVVRQGVTQTLGVASDPPARHANQAIGNAGLFSTAEDLSAFCRMLLASGMYNGKRILSEEVVKMLGIRPDSRSPVAFGWRVDSKLNPPSLSDATMSHTGWSGVSLWIDPTSQRYVVVLTNRTGNHRKADQSRLELAEQVLSATGPLKREHK</sequence>
<evidence type="ECO:0000313" key="5">
    <source>
        <dbReference type="Proteomes" id="UP000546464"/>
    </source>
</evidence>